<feature type="domain" description="6-hydroxymethylpterin diphosphokinase MptE-like" evidence="1">
    <location>
        <begin position="210"/>
        <end position="379"/>
    </location>
</feature>
<evidence type="ECO:0000259" key="2">
    <source>
        <dbReference type="Pfam" id="PF20157"/>
    </source>
</evidence>
<gene>
    <name evidence="3" type="ORF">ACFSJH_14755</name>
</gene>
<dbReference type="Gene3D" id="3.90.1480.10">
    <property type="entry name" value="Alpha-2,3-sialyltransferase"/>
    <property type="match status" value="1"/>
</dbReference>
<dbReference type="Pfam" id="PF20157">
    <property type="entry name" value="Maf_flag10_N"/>
    <property type="match status" value="1"/>
</dbReference>
<reference evidence="4" key="1">
    <citation type="journal article" date="2019" name="Int. J. Syst. Evol. Microbiol.">
        <title>The Global Catalogue of Microorganisms (GCM) 10K type strain sequencing project: providing services to taxonomists for standard genome sequencing and annotation.</title>
        <authorList>
            <consortium name="The Broad Institute Genomics Platform"/>
            <consortium name="The Broad Institute Genome Sequencing Center for Infectious Disease"/>
            <person name="Wu L."/>
            <person name="Ma J."/>
        </authorList>
    </citation>
    <scope>NUCLEOTIDE SEQUENCE [LARGE SCALE GENOMIC DNA]</scope>
    <source>
        <strain evidence="4">GH52</strain>
    </source>
</reference>
<sequence>MSNMLQENLETLRKYRVDLYEKVATFMEKQNTSDISIVLAANGTLNLFINSEGEQSLYMYSKYNPEHECQRWSESSEPIQQDSYIIMYGLGLGYHFNAYITQNRGHQIYIYEPELSIFVESLKVISLQSVIEHSNFRYLAVGEDPMEQEQLFFLFHIYASESKHIVAIPFYMKKNIAQYEQFTEKLRIGLSNHLSSEQYAKSLGKFTLYNTLRNFTSIINTPSLAGMRDRLKGKQAVIIGAGPSLENEIDLLKSIQDQVFLIAAGSSIQSLLSHGIEPHLIVSMDAGKFNYNIFKQNDLNHIPLLIIPQIHYEILKERTENVIHSFFSHDPFIKYCFDLNDDDPLFVGTHSVTGTAIQAAIYMGCDKIILVGQDLSFPNKLLYAEGTNHLTADALKNDQLQITEAVVNVKGGFNHTSAKMKITLNDIENLIALYPDTSFINTTINGARIQGTTWLPLSEVASLIGNIGYNKEEFKRDISKFTYAYSEEYKTQVRDNCQLLLQQLVEIEKQVIKVEALLSKLPELSRTNQNKCMKFIRDIETQWGQVVHSSLFKSIISEWMKSELYAYDRQVDSIAKEVNLIPKSNLMDEIVGTFITKLKKELPIIMREIRIQIDKIDLREL</sequence>
<dbReference type="Pfam" id="PF01973">
    <property type="entry name" value="MptE-like"/>
    <property type="match status" value="1"/>
</dbReference>
<dbReference type="EMBL" id="JBHUHO010000033">
    <property type="protein sequence ID" value="MFD2116987.1"/>
    <property type="molecule type" value="Genomic_DNA"/>
</dbReference>
<dbReference type="PANTHER" id="PTHR41786">
    <property type="entry name" value="MOTILITY ACCESSORY FACTOR MAF"/>
    <property type="match status" value="1"/>
</dbReference>
<accession>A0ABW4YN54</accession>
<dbReference type="PANTHER" id="PTHR41786:SF1">
    <property type="entry name" value="6-HYDROXYMETHYLPTERIN DIPHOSPHOKINASE MPTE-LIKE DOMAIN-CONTAINING PROTEIN"/>
    <property type="match status" value="1"/>
</dbReference>
<evidence type="ECO:0000313" key="3">
    <source>
        <dbReference type="EMBL" id="MFD2116987.1"/>
    </source>
</evidence>
<dbReference type="Proteomes" id="UP001597362">
    <property type="component" value="Unassembled WGS sequence"/>
</dbReference>
<proteinExistence type="predicted"/>
<evidence type="ECO:0000259" key="1">
    <source>
        <dbReference type="Pfam" id="PF01973"/>
    </source>
</evidence>
<organism evidence="3 4">
    <name type="scientific">Paenibacillus yanchengensis</name>
    <dbReference type="NCBI Taxonomy" id="2035833"/>
    <lineage>
        <taxon>Bacteria</taxon>
        <taxon>Bacillati</taxon>
        <taxon>Bacillota</taxon>
        <taxon>Bacilli</taxon>
        <taxon>Bacillales</taxon>
        <taxon>Paenibacillaceae</taxon>
        <taxon>Paenibacillus</taxon>
    </lineage>
</organism>
<evidence type="ECO:0000313" key="4">
    <source>
        <dbReference type="Proteomes" id="UP001597362"/>
    </source>
</evidence>
<name>A0ABW4YN54_9BACL</name>
<keyword evidence="4" id="KW-1185">Reference proteome</keyword>
<dbReference type="InterPro" id="IPR045376">
    <property type="entry name" value="Maf_N"/>
</dbReference>
<protein>
    <submittedName>
        <fullName evidence="3">6-hydroxymethylpterin diphosphokinase MptE-like protein</fullName>
    </submittedName>
</protein>
<feature type="domain" description="Glycosyltransferase Maf N-terminal" evidence="2">
    <location>
        <begin position="80"/>
        <end position="151"/>
    </location>
</feature>
<comment type="caution">
    <text evidence="3">The sequence shown here is derived from an EMBL/GenBank/DDBJ whole genome shotgun (WGS) entry which is preliminary data.</text>
</comment>
<dbReference type="RefSeq" id="WP_377773699.1">
    <property type="nucleotide sequence ID" value="NZ_JBHUHO010000033.1"/>
</dbReference>
<dbReference type="InterPro" id="IPR002826">
    <property type="entry name" value="MptE-like"/>
</dbReference>